<keyword evidence="6" id="KW-1185">Reference proteome</keyword>
<protein>
    <submittedName>
        <fullName evidence="5">Ubiquitin like modifier activating enzyme 6</fullName>
    </submittedName>
</protein>
<dbReference type="UniPathway" id="UPA00143"/>
<dbReference type="InterPro" id="IPR042063">
    <property type="entry name" value="Ubi_acti_E1_SCCH"/>
</dbReference>
<evidence type="ECO:0000313" key="5">
    <source>
        <dbReference type="Ensembl" id="ENSECRP00000033048.1"/>
    </source>
</evidence>
<reference evidence="5" key="3">
    <citation type="submission" date="2025-09" db="UniProtKB">
        <authorList>
            <consortium name="Ensembl"/>
        </authorList>
    </citation>
    <scope>IDENTIFICATION</scope>
</reference>
<dbReference type="Pfam" id="PF10585">
    <property type="entry name" value="UBA_E1_SCCH"/>
    <property type="match status" value="1"/>
</dbReference>
<reference evidence="5" key="1">
    <citation type="submission" date="2021-06" db="EMBL/GenBank/DDBJ databases">
        <authorList>
            <consortium name="Wellcome Sanger Institute Data Sharing"/>
        </authorList>
    </citation>
    <scope>NUCLEOTIDE SEQUENCE [LARGE SCALE GENOMIC DNA]</scope>
</reference>
<dbReference type="Gene3D" id="1.10.10.2660">
    <property type="entry name" value="Ubiquitin-activating enzyme E1, SCCH domain"/>
    <property type="match status" value="1"/>
</dbReference>
<dbReference type="GeneTree" id="ENSGT00940000158826"/>
<evidence type="ECO:0000256" key="2">
    <source>
        <dbReference type="ARBA" id="ARBA00005673"/>
    </source>
</evidence>
<dbReference type="Gene3D" id="3.40.50.720">
    <property type="entry name" value="NAD(P)-binding Rossmann-like Domain"/>
    <property type="match status" value="1"/>
</dbReference>
<dbReference type="InterPro" id="IPR035985">
    <property type="entry name" value="Ubiquitin-activating_enz"/>
</dbReference>
<proteinExistence type="inferred from homology"/>
<dbReference type="GO" id="GO:0008641">
    <property type="term" value="F:ubiquitin-like modifier activating enzyme activity"/>
    <property type="evidence" value="ECO:0007669"/>
    <property type="project" value="InterPro"/>
</dbReference>
<dbReference type="SUPFAM" id="SSF69572">
    <property type="entry name" value="Activating enzymes of the ubiquitin-like proteins"/>
    <property type="match status" value="1"/>
</dbReference>
<evidence type="ECO:0000313" key="6">
    <source>
        <dbReference type="Proteomes" id="UP000694620"/>
    </source>
</evidence>
<name>A0A8C4TKE7_ERPCA</name>
<keyword evidence="3" id="KW-1133">Transmembrane helix</keyword>
<accession>A0A8C4TKE7</accession>
<gene>
    <name evidence="5" type="primary">UBA6</name>
    <name evidence="5" type="synonym">uba6</name>
</gene>
<keyword evidence="3" id="KW-0472">Membrane</keyword>
<dbReference type="Proteomes" id="UP000694620">
    <property type="component" value="Chromosome 7"/>
</dbReference>
<sequence length="295" mass="33258">MKSRESLEGSFQVIKLLSRRPAQWEDCVLLARFKFEKYFKRKAVQLLHSFPIDTRLKDGSLFWQSPKRPPSPIEFEFKDELHFNFIVSAARLFATVYNISYTQKDVSPASIIQILSEVQIPNYTPVEKKIETDENAKKPDHIKLNVSSEEEREAINLLERAISNNIVSKEHLQTTPILFEKDDDSNGHIDFITAASNLRARMYSIESADRFRTKRIAGKIIPAIATATAAVSGLVAVELLKIVAGYGFDSFRNCFFNLALPIIVFTKPAEFLVNTVVVGCCTVLAIINVVGCQAK</sequence>
<organism evidence="5 6">
    <name type="scientific">Erpetoichthys calabaricus</name>
    <name type="common">Rope fish</name>
    <name type="synonym">Calamoichthys calabaricus</name>
    <dbReference type="NCBI Taxonomy" id="27687"/>
    <lineage>
        <taxon>Eukaryota</taxon>
        <taxon>Metazoa</taxon>
        <taxon>Chordata</taxon>
        <taxon>Craniata</taxon>
        <taxon>Vertebrata</taxon>
        <taxon>Euteleostomi</taxon>
        <taxon>Actinopterygii</taxon>
        <taxon>Polypteriformes</taxon>
        <taxon>Polypteridae</taxon>
        <taxon>Erpetoichthys</taxon>
    </lineage>
</organism>
<keyword evidence="3" id="KW-0812">Transmembrane</keyword>
<feature type="transmembrane region" description="Helical" evidence="3">
    <location>
        <begin position="271"/>
        <end position="291"/>
    </location>
</feature>
<reference evidence="5" key="2">
    <citation type="submission" date="2025-08" db="UniProtKB">
        <authorList>
            <consortium name="Ensembl"/>
        </authorList>
    </citation>
    <scope>IDENTIFICATION</scope>
</reference>
<comment type="pathway">
    <text evidence="1">Protein modification; protein ubiquitination.</text>
</comment>
<evidence type="ECO:0000259" key="4">
    <source>
        <dbReference type="Pfam" id="PF10585"/>
    </source>
</evidence>
<feature type="domain" description="Ubiquitin-activating enzyme SCCH" evidence="4">
    <location>
        <begin position="3"/>
        <end position="214"/>
    </location>
</feature>
<dbReference type="InterPro" id="IPR019572">
    <property type="entry name" value="UBA_E1_SCCH"/>
</dbReference>
<comment type="similarity">
    <text evidence="2">Belongs to the ubiquitin-activating E1 family.</text>
</comment>
<dbReference type="GO" id="GO:0016567">
    <property type="term" value="P:protein ubiquitination"/>
    <property type="evidence" value="ECO:0007669"/>
    <property type="project" value="UniProtKB-UniPathway"/>
</dbReference>
<feature type="transmembrane region" description="Helical" evidence="3">
    <location>
        <begin position="220"/>
        <end position="243"/>
    </location>
</feature>
<dbReference type="Ensembl" id="ENSECRT00000033773.1">
    <property type="protein sequence ID" value="ENSECRP00000033048.1"/>
    <property type="gene ID" value="ENSECRG00000013527.1"/>
</dbReference>
<evidence type="ECO:0000256" key="3">
    <source>
        <dbReference type="SAM" id="Phobius"/>
    </source>
</evidence>
<evidence type="ECO:0000256" key="1">
    <source>
        <dbReference type="ARBA" id="ARBA00004906"/>
    </source>
</evidence>
<dbReference type="AlphaFoldDB" id="A0A8C4TKE7"/>